<dbReference type="KEGG" id="had:CDV25_02135"/>
<dbReference type="PANTHER" id="PTHR30085:SF6">
    <property type="entry name" value="ABC TRANSPORTER GLUTAMINE-BINDING PROTEIN GLNH"/>
    <property type="match status" value="1"/>
</dbReference>
<dbReference type="RefSeq" id="WP_108910578.1">
    <property type="nucleotide sequence ID" value="NZ_CP021886.1"/>
</dbReference>
<dbReference type="GO" id="GO:0030288">
    <property type="term" value="C:outer membrane-bounded periplasmic space"/>
    <property type="evidence" value="ECO:0007669"/>
    <property type="project" value="TreeGrafter"/>
</dbReference>
<dbReference type="Pfam" id="PF00497">
    <property type="entry name" value="SBP_bac_3"/>
    <property type="match status" value="1"/>
</dbReference>
<dbReference type="CDD" id="cd13694">
    <property type="entry name" value="PBP2_Cysteine"/>
    <property type="match status" value="1"/>
</dbReference>
<evidence type="ECO:0000259" key="4">
    <source>
        <dbReference type="SMART" id="SM00062"/>
    </source>
</evidence>
<dbReference type="PANTHER" id="PTHR30085">
    <property type="entry name" value="AMINO ACID ABC TRANSPORTER PERMEASE"/>
    <property type="match status" value="1"/>
</dbReference>
<evidence type="ECO:0000256" key="2">
    <source>
        <dbReference type="ARBA" id="ARBA00022448"/>
    </source>
</evidence>
<evidence type="ECO:0000256" key="3">
    <source>
        <dbReference type="ARBA" id="ARBA00022729"/>
    </source>
</evidence>
<name>A0A2U8FC08_9HELI</name>
<dbReference type="SMART" id="SM00062">
    <property type="entry name" value="PBPb"/>
    <property type="match status" value="1"/>
</dbReference>
<dbReference type="OrthoDB" id="368476at2"/>
<dbReference type="GO" id="GO:0005576">
    <property type="term" value="C:extracellular region"/>
    <property type="evidence" value="ECO:0007669"/>
    <property type="project" value="TreeGrafter"/>
</dbReference>
<keyword evidence="3" id="KW-0732">Signal</keyword>
<evidence type="ECO:0000313" key="6">
    <source>
        <dbReference type="Proteomes" id="UP000244890"/>
    </source>
</evidence>
<sequence>MKKIILLVSLILGFYLIGCTNQGGNTLESFKKKDVITIGVFSDKPPFGFINKEGQNDGFDVLIAKQIAKDLLGDESKVKFELVEAASRVEFLKSGKIDIIMANFTKTKEREEVVDFATPYMKVALGVVSLGGAITSIEDLRGKKLIVNKGTTADFYFSKNHPEIELLKFDQNTEAFLALKNARGDALAHDNLLVFAWTKENPEFAVGIEKLGEEDVIAPAVRKGDKELLQWLNKEIETLNTNGFMKEAYEKTLAPIYGSDKIDSVLFVK</sequence>
<reference evidence="5 6" key="1">
    <citation type="submission" date="2017-06" db="EMBL/GenBank/DDBJ databases">
        <title>Complete genome of Helicobacter apodemus.</title>
        <authorList>
            <person name="Cho S."/>
        </authorList>
    </citation>
    <scope>NUCLEOTIDE SEQUENCE [LARGE SCALE GENOMIC DNA]</scope>
    <source>
        <strain evidence="6">SNUVETPUB-15-01</strain>
    </source>
</reference>
<organism evidence="5 6">
    <name type="scientific">Helicobacter apodemus</name>
    <dbReference type="NCBI Taxonomy" id="135569"/>
    <lineage>
        <taxon>Bacteria</taxon>
        <taxon>Pseudomonadati</taxon>
        <taxon>Campylobacterota</taxon>
        <taxon>Epsilonproteobacteria</taxon>
        <taxon>Campylobacterales</taxon>
        <taxon>Helicobacteraceae</taxon>
        <taxon>Helicobacter</taxon>
    </lineage>
</organism>
<evidence type="ECO:0000313" key="5">
    <source>
        <dbReference type="EMBL" id="AWI33694.1"/>
    </source>
</evidence>
<dbReference type="EMBL" id="CP021886">
    <property type="protein sequence ID" value="AWI33694.1"/>
    <property type="molecule type" value="Genomic_DNA"/>
</dbReference>
<protein>
    <submittedName>
        <fullName evidence="5">ABC transporter substrate-binding protein</fullName>
    </submittedName>
</protein>
<keyword evidence="2" id="KW-0813">Transport</keyword>
<dbReference type="GO" id="GO:0006865">
    <property type="term" value="P:amino acid transport"/>
    <property type="evidence" value="ECO:0007669"/>
    <property type="project" value="TreeGrafter"/>
</dbReference>
<dbReference type="SUPFAM" id="SSF53850">
    <property type="entry name" value="Periplasmic binding protein-like II"/>
    <property type="match status" value="1"/>
</dbReference>
<comment type="similarity">
    <text evidence="1">Belongs to the bacterial solute-binding protein 3 family.</text>
</comment>
<dbReference type="Gene3D" id="3.40.190.10">
    <property type="entry name" value="Periplasmic binding protein-like II"/>
    <property type="match status" value="2"/>
</dbReference>
<dbReference type="InterPro" id="IPR051455">
    <property type="entry name" value="Bact_solute-bind_prot3"/>
</dbReference>
<evidence type="ECO:0000256" key="1">
    <source>
        <dbReference type="ARBA" id="ARBA00010333"/>
    </source>
</evidence>
<proteinExistence type="inferred from homology"/>
<dbReference type="InterPro" id="IPR001638">
    <property type="entry name" value="Solute-binding_3/MltF_N"/>
</dbReference>
<gene>
    <name evidence="5" type="ORF">CDV25_02135</name>
</gene>
<dbReference type="Proteomes" id="UP000244890">
    <property type="component" value="Chromosome"/>
</dbReference>
<feature type="domain" description="Solute-binding protein family 3/N-terminal" evidence="4">
    <location>
        <begin position="35"/>
        <end position="256"/>
    </location>
</feature>
<accession>A0A2U8FC08</accession>
<dbReference type="AlphaFoldDB" id="A0A2U8FC08"/>